<gene>
    <name evidence="2" type="ORF">EMQ25_09880</name>
</gene>
<dbReference type="InterPro" id="IPR028250">
    <property type="entry name" value="DsbDN"/>
</dbReference>
<organism evidence="2 3">
    <name type="scientific">Arsenicitalea aurantiaca</name>
    <dbReference type="NCBI Taxonomy" id="1783274"/>
    <lineage>
        <taxon>Bacteria</taxon>
        <taxon>Pseudomonadati</taxon>
        <taxon>Pseudomonadota</taxon>
        <taxon>Alphaproteobacteria</taxon>
        <taxon>Hyphomicrobiales</taxon>
        <taxon>Devosiaceae</taxon>
        <taxon>Arsenicitalea</taxon>
    </lineage>
</organism>
<evidence type="ECO:0000259" key="1">
    <source>
        <dbReference type="Pfam" id="PF11412"/>
    </source>
</evidence>
<dbReference type="AlphaFoldDB" id="A0A433XAY0"/>
<sequence length="293" mass="31255">MHATSSLTPGGLSGDMHIPMPIAALALLALVMPTQGQAGQSDWQEVAPDVRVRLIASDVREPDGTLRAALEIDMPEGVKTYWRVPGETGIPTEFDLSGSLGISGHEVHWPYPLADTKSGYLDYVYYGHTVLPFSVRLSDGPVRIEAMMVMGICSDVCVPVQARLSLPVDFETPDRASALRIRQAMAETPIDWTGPHPAIGPVEWSVRHDALAVSLQSPDIDPESIIVDAGARGPLFGAPQKSPDGNLVLLPLLGKHDAAGLEGKSINITFVTPAGAFEMSRRVAPAQSTRAGQ</sequence>
<comment type="caution">
    <text evidence="2">The sequence shown here is derived from an EMBL/GenBank/DDBJ whole genome shotgun (WGS) entry which is preliminary data.</text>
</comment>
<protein>
    <recommendedName>
        <fullName evidence="1">Thiol:disulfide interchange protein DsbD N-terminal domain-containing protein</fullName>
    </recommendedName>
</protein>
<evidence type="ECO:0000313" key="2">
    <source>
        <dbReference type="EMBL" id="RUT31168.1"/>
    </source>
</evidence>
<dbReference type="Pfam" id="PF11412">
    <property type="entry name" value="DsbD_N"/>
    <property type="match status" value="1"/>
</dbReference>
<evidence type="ECO:0000313" key="3">
    <source>
        <dbReference type="Proteomes" id="UP000281547"/>
    </source>
</evidence>
<dbReference type="Proteomes" id="UP000281547">
    <property type="component" value="Unassembled WGS sequence"/>
</dbReference>
<reference evidence="2 3" key="1">
    <citation type="journal article" date="2016" name="Int. J. Syst. Evol. Microbiol.">
        <title>Arsenicitalea aurantiaca gen. nov., sp. nov., a new member of the family Hyphomicrobiaceae, isolated from high-arsenic sediment.</title>
        <authorList>
            <person name="Mu Y."/>
            <person name="Zhou L."/>
            <person name="Zeng X.C."/>
            <person name="Liu L."/>
            <person name="Pan Y."/>
            <person name="Chen X."/>
            <person name="Wang J."/>
            <person name="Li S."/>
            <person name="Li W.J."/>
            <person name="Wang Y."/>
        </authorList>
    </citation>
    <scope>NUCLEOTIDE SEQUENCE [LARGE SCALE GENOMIC DNA]</scope>
    <source>
        <strain evidence="2 3">42-50</strain>
    </source>
</reference>
<dbReference type="EMBL" id="RZNJ01000003">
    <property type="protein sequence ID" value="RUT31168.1"/>
    <property type="molecule type" value="Genomic_DNA"/>
</dbReference>
<keyword evidence="3" id="KW-1185">Reference proteome</keyword>
<proteinExistence type="predicted"/>
<name>A0A433XAY0_9HYPH</name>
<feature type="domain" description="Thiol:disulfide interchange protein DsbD N-terminal" evidence="1">
    <location>
        <begin position="62"/>
        <end position="166"/>
    </location>
</feature>
<accession>A0A433XAY0</accession>